<proteinExistence type="predicted"/>
<dbReference type="EMBL" id="HBIX01002843">
    <property type="protein sequence ID" value="CAE0709428.1"/>
    <property type="molecule type" value="Transcribed_RNA"/>
</dbReference>
<dbReference type="AlphaFoldDB" id="A0A7S4AAS4"/>
<sequence length="301" mass="33130">MKTRLPTTRLPYTFLLLLASSASLSASSAFAFQNNHSINTPTINTIGSSINIIRYAFVHIANRNYSSRLDFGSSMSMSTTSSSSFNEKQQKDPRCGIDYPELVVFDLDACFWDQEMYEMPALPSKTVSGPLGDSGKGTGITGAYSGRNKISMHPGSMVALQEHASGDVYPGMKVCFASSADTPFAEKIGRATLKLLEVLPGLTVWDLVLQDWDGQDVNQIGRQPPLSSNKAQTHFPFIRKLTGISYDKMLFFDDCNWGDHVGMVGRGCTENTGKGVVGHRTPRGLTVKDWYKGLELYRKAR</sequence>
<reference evidence="2" key="1">
    <citation type="submission" date="2021-01" db="EMBL/GenBank/DDBJ databases">
        <authorList>
            <person name="Corre E."/>
            <person name="Pelletier E."/>
            <person name="Niang G."/>
            <person name="Scheremetjew M."/>
            <person name="Finn R."/>
            <person name="Kale V."/>
            <person name="Holt S."/>
            <person name="Cochrane G."/>
            <person name="Meng A."/>
            <person name="Brown T."/>
            <person name="Cohen L."/>
        </authorList>
    </citation>
    <scope>NUCLEOTIDE SEQUENCE</scope>
    <source>
        <strain evidence="2">10249 10 AB</strain>
    </source>
</reference>
<dbReference type="InterPro" id="IPR023214">
    <property type="entry name" value="HAD_sf"/>
</dbReference>
<keyword evidence="1" id="KW-0732">Signal</keyword>
<protein>
    <recommendedName>
        <fullName evidence="3">Magnesium-dependent phosphatase-1</fullName>
    </recommendedName>
</protein>
<evidence type="ECO:0000256" key="1">
    <source>
        <dbReference type="SAM" id="SignalP"/>
    </source>
</evidence>
<dbReference type="Pfam" id="PF12689">
    <property type="entry name" value="Acid_PPase"/>
    <property type="match status" value="1"/>
</dbReference>
<dbReference type="PANTHER" id="PTHR17901:SF14">
    <property type="entry name" value="MAGNESIUM-DEPENDENT PHOSPHATASE 1"/>
    <property type="match status" value="1"/>
</dbReference>
<dbReference type="PANTHER" id="PTHR17901">
    <property type="entry name" value="MAGNESIUM-DEPENDENT PHOSPHATASE 1 MDP1"/>
    <property type="match status" value="1"/>
</dbReference>
<dbReference type="GO" id="GO:0003993">
    <property type="term" value="F:acid phosphatase activity"/>
    <property type="evidence" value="ECO:0007669"/>
    <property type="project" value="TreeGrafter"/>
</dbReference>
<accession>A0A7S4AAS4</accession>
<organism evidence="2">
    <name type="scientific">Pseudo-nitzschia australis</name>
    <dbReference type="NCBI Taxonomy" id="44445"/>
    <lineage>
        <taxon>Eukaryota</taxon>
        <taxon>Sar</taxon>
        <taxon>Stramenopiles</taxon>
        <taxon>Ochrophyta</taxon>
        <taxon>Bacillariophyta</taxon>
        <taxon>Bacillariophyceae</taxon>
        <taxon>Bacillariophycidae</taxon>
        <taxon>Bacillariales</taxon>
        <taxon>Bacillariaceae</taxon>
        <taxon>Pseudo-nitzschia</taxon>
    </lineage>
</organism>
<gene>
    <name evidence="2" type="ORF">PAUS00366_LOCUS2148</name>
</gene>
<evidence type="ECO:0000313" key="2">
    <source>
        <dbReference type="EMBL" id="CAE0709428.1"/>
    </source>
</evidence>
<dbReference type="Gene3D" id="3.40.50.1000">
    <property type="entry name" value="HAD superfamily/HAD-like"/>
    <property type="match status" value="1"/>
</dbReference>
<name>A0A7S4AAS4_9STRA</name>
<dbReference type="InterPro" id="IPR010036">
    <property type="entry name" value="MDP_1_eu_arc"/>
</dbReference>
<feature type="signal peptide" evidence="1">
    <location>
        <begin position="1"/>
        <end position="29"/>
    </location>
</feature>
<feature type="chain" id="PRO_5030868634" description="Magnesium-dependent phosphatase-1" evidence="1">
    <location>
        <begin position="30"/>
        <end position="301"/>
    </location>
</feature>
<evidence type="ECO:0008006" key="3">
    <source>
        <dbReference type="Google" id="ProtNLM"/>
    </source>
</evidence>